<keyword evidence="1" id="KW-0732">Signal</keyword>
<accession>A0A1I7SM76</accession>
<reference evidence="2" key="2">
    <citation type="submission" date="2020-09" db="EMBL/GenBank/DDBJ databases">
        <authorList>
            <person name="Kikuchi T."/>
        </authorList>
    </citation>
    <scope>NUCLEOTIDE SEQUENCE</scope>
    <source>
        <strain evidence="2">Ka4C1</strain>
    </source>
</reference>
<keyword evidence="4" id="KW-1185">Reference proteome</keyword>
<organism evidence="3 5">
    <name type="scientific">Bursaphelenchus xylophilus</name>
    <name type="common">Pinewood nematode worm</name>
    <name type="synonym">Aphelenchoides xylophilus</name>
    <dbReference type="NCBI Taxonomy" id="6326"/>
    <lineage>
        <taxon>Eukaryota</taxon>
        <taxon>Metazoa</taxon>
        <taxon>Ecdysozoa</taxon>
        <taxon>Nematoda</taxon>
        <taxon>Chromadorea</taxon>
        <taxon>Rhabditida</taxon>
        <taxon>Tylenchina</taxon>
        <taxon>Tylenchomorpha</taxon>
        <taxon>Aphelenchoidea</taxon>
        <taxon>Aphelenchoididae</taxon>
        <taxon>Bursaphelenchus</taxon>
    </lineage>
</organism>
<feature type="chain" id="PRO_5035360066" evidence="1">
    <location>
        <begin position="21"/>
        <end position="112"/>
    </location>
</feature>
<evidence type="ECO:0000313" key="5">
    <source>
        <dbReference type="WBParaSite" id="BXY_1416000.1"/>
    </source>
</evidence>
<dbReference type="Proteomes" id="UP000659654">
    <property type="component" value="Unassembled WGS sequence"/>
</dbReference>
<dbReference type="EMBL" id="CAJFDI010000006">
    <property type="protein sequence ID" value="CAD5234334.1"/>
    <property type="molecule type" value="Genomic_DNA"/>
</dbReference>
<sequence>MMTKTVILSAFLVISVYSQADGSVSGTILHPWGGNLGRMGGGYTYSAPTYSYGPRYDYYGYSGYSGYPYSGYSGYSSPSSYSPSSYYSSSYGPSRYNYNYNYRNGYYYYYRK</sequence>
<dbReference type="WBParaSite" id="BXY_1416000.1">
    <property type="protein sequence ID" value="BXY_1416000.1"/>
    <property type="gene ID" value="BXY_1416000"/>
</dbReference>
<evidence type="ECO:0000313" key="4">
    <source>
        <dbReference type="Proteomes" id="UP000659654"/>
    </source>
</evidence>
<evidence type="ECO:0000256" key="1">
    <source>
        <dbReference type="SAM" id="SignalP"/>
    </source>
</evidence>
<protein>
    <submittedName>
        <fullName evidence="2">(pine wood nematode) hypothetical protein</fullName>
    </submittedName>
</protein>
<name>A0A1I7SM76_BURXY</name>
<evidence type="ECO:0000313" key="2">
    <source>
        <dbReference type="EMBL" id="CAD5234334.1"/>
    </source>
</evidence>
<gene>
    <name evidence="2" type="ORF">BXYJ_LOCUS14425</name>
</gene>
<dbReference type="Proteomes" id="UP000582659">
    <property type="component" value="Unassembled WGS sequence"/>
</dbReference>
<dbReference type="AlphaFoldDB" id="A0A1I7SM76"/>
<dbReference type="Proteomes" id="UP000095284">
    <property type="component" value="Unplaced"/>
</dbReference>
<dbReference type="EMBL" id="CAJFCV020000006">
    <property type="protein sequence ID" value="CAG9130024.1"/>
    <property type="molecule type" value="Genomic_DNA"/>
</dbReference>
<reference evidence="5" key="1">
    <citation type="submission" date="2016-11" db="UniProtKB">
        <authorList>
            <consortium name="WormBaseParasite"/>
        </authorList>
    </citation>
    <scope>IDENTIFICATION</scope>
</reference>
<evidence type="ECO:0000313" key="3">
    <source>
        <dbReference type="Proteomes" id="UP000095284"/>
    </source>
</evidence>
<proteinExistence type="predicted"/>
<feature type="signal peptide" evidence="1">
    <location>
        <begin position="1"/>
        <end position="20"/>
    </location>
</feature>